<name>A0A7C9UW00_9PROT</name>
<accession>A0A7C9UW00</accession>
<organism evidence="1 2">
    <name type="scientific">Magnetospirillum aberrantis SpK</name>
    <dbReference type="NCBI Taxonomy" id="908842"/>
    <lineage>
        <taxon>Bacteria</taxon>
        <taxon>Pseudomonadati</taxon>
        <taxon>Pseudomonadota</taxon>
        <taxon>Alphaproteobacteria</taxon>
        <taxon>Rhodospirillales</taxon>
        <taxon>Rhodospirillaceae</taxon>
        <taxon>Magnetospirillum</taxon>
    </lineage>
</organism>
<gene>
    <name evidence="1" type="ORF">G4223_08000</name>
</gene>
<dbReference type="Proteomes" id="UP000480684">
    <property type="component" value="Unassembled WGS sequence"/>
</dbReference>
<proteinExistence type="predicted"/>
<keyword evidence="2" id="KW-1185">Reference proteome</keyword>
<comment type="caution">
    <text evidence="1">The sequence shown here is derived from an EMBL/GenBank/DDBJ whole genome shotgun (WGS) entry which is preliminary data.</text>
</comment>
<evidence type="ECO:0000313" key="2">
    <source>
        <dbReference type="Proteomes" id="UP000480684"/>
    </source>
</evidence>
<dbReference type="AlphaFoldDB" id="A0A7C9UW00"/>
<sequence length="103" mass="11407">MNEQPSTAPGEWVLLEVFGHRRHWGLLTEVERFGAKLARIDEFPPDATEPTATHFYGGGAIFSITPVTEASARQNVGYYRPAAVQSLPAPDEVGFLDGDEREY</sequence>
<dbReference type="EMBL" id="JAAIYP010000034">
    <property type="protein sequence ID" value="NFV80050.1"/>
    <property type="molecule type" value="Genomic_DNA"/>
</dbReference>
<reference evidence="1 2" key="1">
    <citation type="submission" date="2020-02" db="EMBL/GenBank/DDBJ databases">
        <authorList>
            <person name="Dziuba M."/>
            <person name="Kuznetsov B."/>
            <person name="Mardanov A."/>
            <person name="Ravin N."/>
            <person name="Grouzdev D."/>
        </authorList>
    </citation>
    <scope>NUCLEOTIDE SEQUENCE [LARGE SCALE GENOMIC DNA]</scope>
    <source>
        <strain evidence="1 2">SpK</strain>
    </source>
</reference>
<evidence type="ECO:0000313" key="1">
    <source>
        <dbReference type="EMBL" id="NFV80050.1"/>
    </source>
</evidence>
<protein>
    <submittedName>
        <fullName evidence="1">Uncharacterized protein</fullName>
    </submittedName>
</protein>
<dbReference type="RefSeq" id="WP_163677466.1">
    <property type="nucleotide sequence ID" value="NZ_JAAIYP010000034.1"/>
</dbReference>